<evidence type="ECO:0000313" key="1">
    <source>
        <dbReference type="EMBL" id="MBC3211967.1"/>
    </source>
</evidence>
<proteinExistence type="predicted"/>
<protein>
    <recommendedName>
        <fullName evidence="3">Killer suppression protein HigA</fullName>
    </recommendedName>
</protein>
<dbReference type="AlphaFoldDB" id="A0AAW3WQU0"/>
<dbReference type="Proteomes" id="UP000659084">
    <property type="component" value="Unassembled WGS sequence"/>
</dbReference>
<accession>A0AAW3WQU0</accession>
<name>A0AAW3WQU0_SERFO</name>
<reference evidence="1" key="1">
    <citation type="submission" date="2020-08" db="EMBL/GenBank/DDBJ databases">
        <title>Food and environmental bacterial isolates.</title>
        <authorList>
            <person name="Richter L."/>
            <person name="Du Plessis E.M."/>
            <person name="Duvenage S."/>
            <person name="Allam M."/>
            <person name="Korsten L."/>
        </authorList>
    </citation>
    <scope>NUCLEOTIDE SEQUENCE</scope>
    <source>
        <strain evidence="1">UPMP2127</strain>
    </source>
</reference>
<evidence type="ECO:0000313" key="2">
    <source>
        <dbReference type="Proteomes" id="UP000659084"/>
    </source>
</evidence>
<sequence>MQIFFENPELREALEFKATADRTYGEPVAAKLRARCADIVSSDSVAGLPGFIKPEIEYKNDVDYLIITLIGTIKLFFVIGHGNPPKHEDGQVNWHRVTRLKLIHIGDDYDFE</sequence>
<comment type="caution">
    <text evidence="1">The sequence shown here is derived from an EMBL/GenBank/DDBJ whole genome shotgun (WGS) entry which is preliminary data.</text>
</comment>
<gene>
    <name evidence="1" type="ORF">H8J20_07435</name>
</gene>
<evidence type="ECO:0008006" key="3">
    <source>
        <dbReference type="Google" id="ProtNLM"/>
    </source>
</evidence>
<organism evidence="1 2">
    <name type="scientific">Serratia fonticola</name>
    <dbReference type="NCBI Taxonomy" id="47917"/>
    <lineage>
        <taxon>Bacteria</taxon>
        <taxon>Pseudomonadati</taxon>
        <taxon>Pseudomonadota</taxon>
        <taxon>Gammaproteobacteria</taxon>
        <taxon>Enterobacterales</taxon>
        <taxon>Yersiniaceae</taxon>
        <taxon>Serratia</taxon>
    </lineage>
</organism>
<dbReference type="RefSeq" id="WP_179252627.1">
    <property type="nucleotide sequence ID" value="NZ_JACBIV010000008.1"/>
</dbReference>
<dbReference type="EMBL" id="JACNYO010000005">
    <property type="protein sequence ID" value="MBC3211967.1"/>
    <property type="molecule type" value="Genomic_DNA"/>
</dbReference>